<sequence>MYPSDRRTAFNSPGAAGLHAPKSPETVQASVERPRRFDPAAACGGSSYPIPALSGYRVEASSRHFA</sequence>
<dbReference type="AlphaFoldDB" id="A0A4R4DXM6"/>
<keyword evidence="3" id="KW-1185">Reference proteome</keyword>
<reference evidence="2 3" key="1">
    <citation type="submission" date="2019-03" db="EMBL/GenBank/DDBJ databases">
        <authorList>
            <person name="Kim M.K.M."/>
        </authorList>
    </citation>
    <scope>NUCLEOTIDE SEQUENCE [LARGE SCALE GENOMIC DNA]</scope>
    <source>
        <strain evidence="2 3">17J68-15</strain>
    </source>
</reference>
<protein>
    <submittedName>
        <fullName evidence="2">Uncharacterized protein</fullName>
    </submittedName>
</protein>
<organism evidence="2 3">
    <name type="scientific">Flaviaesturariibacter aridisoli</name>
    <dbReference type="NCBI Taxonomy" id="2545761"/>
    <lineage>
        <taxon>Bacteria</taxon>
        <taxon>Pseudomonadati</taxon>
        <taxon>Bacteroidota</taxon>
        <taxon>Chitinophagia</taxon>
        <taxon>Chitinophagales</taxon>
        <taxon>Chitinophagaceae</taxon>
        <taxon>Flaviaestuariibacter</taxon>
    </lineage>
</organism>
<dbReference type="Proteomes" id="UP000295164">
    <property type="component" value="Unassembled WGS sequence"/>
</dbReference>
<name>A0A4R4DXM6_9BACT</name>
<dbReference type="RefSeq" id="WP_131852465.1">
    <property type="nucleotide sequence ID" value="NZ_SKFH01000020.1"/>
</dbReference>
<dbReference type="EMBL" id="SKFH01000020">
    <property type="protein sequence ID" value="TCZ69586.1"/>
    <property type="molecule type" value="Genomic_DNA"/>
</dbReference>
<comment type="caution">
    <text evidence="2">The sequence shown here is derived from an EMBL/GenBank/DDBJ whole genome shotgun (WGS) entry which is preliminary data.</text>
</comment>
<gene>
    <name evidence="2" type="ORF">E0486_12210</name>
</gene>
<evidence type="ECO:0000313" key="3">
    <source>
        <dbReference type="Proteomes" id="UP000295164"/>
    </source>
</evidence>
<evidence type="ECO:0000256" key="1">
    <source>
        <dbReference type="SAM" id="MobiDB-lite"/>
    </source>
</evidence>
<proteinExistence type="predicted"/>
<feature type="region of interest" description="Disordered" evidence="1">
    <location>
        <begin position="1"/>
        <end position="32"/>
    </location>
</feature>
<accession>A0A4R4DXM6</accession>
<evidence type="ECO:0000313" key="2">
    <source>
        <dbReference type="EMBL" id="TCZ69586.1"/>
    </source>
</evidence>